<keyword evidence="4" id="KW-0812">Transmembrane</keyword>
<accession>A0ABV8KW26</accession>
<keyword evidence="3" id="KW-0808">Transferase</keyword>
<feature type="transmembrane region" description="Helical" evidence="4">
    <location>
        <begin position="614"/>
        <end position="640"/>
    </location>
</feature>
<feature type="transmembrane region" description="Helical" evidence="4">
    <location>
        <begin position="27"/>
        <end position="47"/>
    </location>
</feature>
<dbReference type="EMBL" id="JBHSBN010000029">
    <property type="protein sequence ID" value="MFC4109841.1"/>
    <property type="molecule type" value="Genomic_DNA"/>
</dbReference>
<dbReference type="PANTHER" id="PTHR43630">
    <property type="entry name" value="POLY-BETA-1,6-N-ACETYL-D-GLUCOSAMINE SYNTHASE"/>
    <property type="match status" value="1"/>
</dbReference>
<dbReference type="SUPFAM" id="SSF88713">
    <property type="entry name" value="Glycoside hydrolase/deacetylase"/>
    <property type="match status" value="1"/>
</dbReference>
<reference evidence="7" key="1">
    <citation type="journal article" date="2019" name="Int. J. Syst. Evol. Microbiol.">
        <title>The Global Catalogue of Microorganisms (GCM) 10K type strain sequencing project: providing services to taxonomists for standard genome sequencing and annotation.</title>
        <authorList>
            <consortium name="The Broad Institute Genomics Platform"/>
            <consortium name="The Broad Institute Genome Sequencing Center for Infectious Disease"/>
            <person name="Wu L."/>
            <person name="Ma J."/>
        </authorList>
    </citation>
    <scope>NUCLEOTIDE SEQUENCE [LARGE SCALE GENOMIC DNA]</scope>
    <source>
        <strain evidence="7">2902at01</strain>
    </source>
</reference>
<dbReference type="Proteomes" id="UP001595868">
    <property type="component" value="Unassembled WGS sequence"/>
</dbReference>
<feature type="domain" description="NodB homology" evidence="5">
    <location>
        <begin position="90"/>
        <end position="277"/>
    </location>
</feature>
<organism evidence="6 7">
    <name type="scientific">Micromonospora zhanjiangensis</name>
    <dbReference type="NCBI Taxonomy" id="1522057"/>
    <lineage>
        <taxon>Bacteria</taxon>
        <taxon>Bacillati</taxon>
        <taxon>Actinomycetota</taxon>
        <taxon>Actinomycetes</taxon>
        <taxon>Micromonosporales</taxon>
        <taxon>Micromonosporaceae</taxon>
        <taxon>Micromonospora</taxon>
    </lineage>
</organism>
<keyword evidence="7" id="KW-1185">Reference proteome</keyword>
<keyword evidence="2" id="KW-0328">Glycosyltransferase</keyword>
<evidence type="ECO:0000256" key="2">
    <source>
        <dbReference type="ARBA" id="ARBA00022676"/>
    </source>
</evidence>
<dbReference type="PROSITE" id="PS51677">
    <property type="entry name" value="NODB"/>
    <property type="match status" value="1"/>
</dbReference>
<dbReference type="Pfam" id="PF01522">
    <property type="entry name" value="Polysacc_deac_1"/>
    <property type="match status" value="1"/>
</dbReference>
<dbReference type="Pfam" id="PF00535">
    <property type="entry name" value="Glycos_transf_2"/>
    <property type="match status" value="1"/>
</dbReference>
<dbReference type="InterPro" id="IPR029044">
    <property type="entry name" value="Nucleotide-diphossugar_trans"/>
</dbReference>
<dbReference type="InterPro" id="IPR011330">
    <property type="entry name" value="Glyco_hydro/deAcase_b/a-brl"/>
</dbReference>
<evidence type="ECO:0000313" key="6">
    <source>
        <dbReference type="EMBL" id="MFC4109841.1"/>
    </source>
</evidence>
<comment type="similarity">
    <text evidence="1">Belongs to the glycosyltransferase 2 family.</text>
</comment>
<dbReference type="InterPro" id="IPR001173">
    <property type="entry name" value="Glyco_trans_2-like"/>
</dbReference>
<comment type="caution">
    <text evidence="6">The sequence shown here is derived from an EMBL/GenBank/DDBJ whole genome shotgun (WGS) entry which is preliminary data.</text>
</comment>
<feature type="transmembrane region" description="Helical" evidence="4">
    <location>
        <begin position="646"/>
        <end position="666"/>
    </location>
</feature>
<name>A0ABV8KW26_9ACTN</name>
<evidence type="ECO:0000259" key="5">
    <source>
        <dbReference type="PROSITE" id="PS51677"/>
    </source>
</evidence>
<dbReference type="CDD" id="cd06423">
    <property type="entry name" value="CESA_like"/>
    <property type="match status" value="1"/>
</dbReference>
<keyword evidence="4" id="KW-1133">Transmembrane helix</keyword>
<dbReference type="SUPFAM" id="SSF53448">
    <property type="entry name" value="Nucleotide-diphospho-sugar transferases"/>
    <property type="match status" value="1"/>
</dbReference>
<dbReference type="Gene3D" id="3.20.20.370">
    <property type="entry name" value="Glycoside hydrolase/deacetylase"/>
    <property type="match status" value="1"/>
</dbReference>
<gene>
    <name evidence="6" type="ORF">ACFOX0_28410</name>
</gene>
<dbReference type="RefSeq" id="WP_377551758.1">
    <property type="nucleotide sequence ID" value="NZ_JBHSBN010000029.1"/>
</dbReference>
<proteinExistence type="inferred from homology"/>
<feature type="transmembrane region" description="Helical" evidence="4">
    <location>
        <begin position="321"/>
        <end position="347"/>
    </location>
</feature>
<dbReference type="PANTHER" id="PTHR43630:SF1">
    <property type="entry name" value="POLY-BETA-1,6-N-ACETYL-D-GLUCOSAMINE SYNTHASE"/>
    <property type="match status" value="1"/>
</dbReference>
<evidence type="ECO:0000256" key="4">
    <source>
        <dbReference type="SAM" id="Phobius"/>
    </source>
</evidence>
<evidence type="ECO:0000256" key="3">
    <source>
        <dbReference type="ARBA" id="ARBA00022679"/>
    </source>
</evidence>
<sequence length="725" mass="80441">MTVFPSSASSASTPTRPARRWLPRKRFVIGTMLLILLVNLLFVEAYVSAEFKPDQERGEQSQRTVPAAAVEGGPIVDVGAEVHSYPMPSRTIALTFDDGPDPRWTPEILAVLRRHDVRATFFVLGTQVARNVELTRRLAADGNEVGVHTFTHPQTENLPAWRRRIEYAQTQMAITYATGGNTRLLRLPYSAGNDAIGDGTWRVTREAAELGYLSVFSDTDSRDWERPGVDAIVRNATPRDGLGATVLMHDAGGDRAQTVQALDRFIPEMKERGYRFLTVSEAYREILANRGETAPVVRTTAADRWRAAALVWAVRAADGTVWLLGMLLLVAGSLAFVRTALLIGYALRHARRRRAEARADRPPVTAPISVIVPAHNEKEGIEATVRSLVASDHPEVEVVVVDDASTDGTAAIVESLRLPGVRVVRVPWGGKTAALNTGVALSRHNLLVMVDGDTVVEPDALRRLVQPMRDPRVGAVAGNVKVGNRTNLIARWQHIEYVIGFNLDRRLYEAFDCIPTIPGALGAYRREAVEGAGGVSDDTLAEDTDLTIAIHRVGWRVVYEETARSWTEAPTRVSQLWRQRYRWSYGTMQALWKHRAAWRDPGRLGRFGRRGMPVLALFTVLLPMLAPLVDLLAVYGFLFLDRVEAAVVWLAVFGLQVVTAVVAFRLDREKLRPLWALPLQQVVYRQVMYLVLLHSMVTAVTGGRLRWHKLQRSGQAAHSAPGLRL</sequence>
<evidence type="ECO:0000256" key="1">
    <source>
        <dbReference type="ARBA" id="ARBA00006739"/>
    </source>
</evidence>
<keyword evidence="4" id="KW-0472">Membrane</keyword>
<evidence type="ECO:0000313" key="7">
    <source>
        <dbReference type="Proteomes" id="UP001595868"/>
    </source>
</evidence>
<protein>
    <submittedName>
        <fullName evidence="6">Bifunctional polysaccharide deacetylase/glycosyltransferase family 2 protein</fullName>
    </submittedName>
</protein>
<dbReference type="InterPro" id="IPR002509">
    <property type="entry name" value="NODB_dom"/>
</dbReference>
<dbReference type="Gene3D" id="3.90.550.10">
    <property type="entry name" value="Spore Coat Polysaccharide Biosynthesis Protein SpsA, Chain A"/>
    <property type="match status" value="1"/>
</dbReference>